<comment type="caution">
    <text evidence="2">The sequence shown here is derived from an EMBL/GenBank/DDBJ whole genome shotgun (WGS) entry which is preliminary data.</text>
</comment>
<dbReference type="EMBL" id="AZHX01001266">
    <property type="protein sequence ID" value="ETX04232.1"/>
    <property type="molecule type" value="Genomic_DNA"/>
</dbReference>
<dbReference type="SUPFAM" id="SSF88723">
    <property type="entry name" value="PIN domain-like"/>
    <property type="match status" value="1"/>
</dbReference>
<dbReference type="InterPro" id="IPR039018">
    <property type="entry name" value="VapC20-like"/>
</dbReference>
<dbReference type="GO" id="GO:0004521">
    <property type="term" value="F:RNA endonuclease activity"/>
    <property type="evidence" value="ECO:0007669"/>
    <property type="project" value="InterPro"/>
</dbReference>
<dbReference type="InterPro" id="IPR002716">
    <property type="entry name" value="PIN_dom"/>
</dbReference>
<protein>
    <recommendedName>
        <fullName evidence="1">PIN domain-containing protein</fullName>
    </recommendedName>
</protein>
<gene>
    <name evidence="2" type="ORF">ETSY2_29945</name>
</gene>
<feature type="domain" description="PIN" evidence="1">
    <location>
        <begin position="3"/>
        <end position="110"/>
    </location>
</feature>
<reference evidence="2 3" key="1">
    <citation type="journal article" date="2014" name="Nature">
        <title>An environmental bacterial taxon with a large and distinct metabolic repertoire.</title>
        <authorList>
            <person name="Wilson M.C."/>
            <person name="Mori T."/>
            <person name="Ruckert C."/>
            <person name="Uria A.R."/>
            <person name="Helf M.J."/>
            <person name="Takada K."/>
            <person name="Gernert C."/>
            <person name="Steffens U.A."/>
            <person name="Heycke N."/>
            <person name="Schmitt S."/>
            <person name="Rinke C."/>
            <person name="Helfrich E.J."/>
            <person name="Brachmann A.O."/>
            <person name="Gurgui C."/>
            <person name="Wakimoto T."/>
            <person name="Kracht M."/>
            <person name="Crusemann M."/>
            <person name="Hentschel U."/>
            <person name="Abe I."/>
            <person name="Matsunaga S."/>
            <person name="Kalinowski J."/>
            <person name="Takeyama H."/>
            <person name="Piel J."/>
        </authorList>
    </citation>
    <scope>NUCLEOTIDE SEQUENCE [LARGE SCALE GENOMIC DNA]</scope>
    <source>
        <strain evidence="3">TSY2</strain>
    </source>
</reference>
<accession>W4M3L6</accession>
<dbReference type="Pfam" id="PF01850">
    <property type="entry name" value="PIN"/>
    <property type="match status" value="1"/>
</dbReference>
<name>W4M3L6_9BACT</name>
<dbReference type="HOGENOM" id="CLU_136715_2_0_7"/>
<evidence type="ECO:0000259" key="1">
    <source>
        <dbReference type="Pfam" id="PF01850"/>
    </source>
</evidence>
<dbReference type="PANTHER" id="PTHR42188:SF1">
    <property type="entry name" value="23S RRNA-SPECIFIC ENDONUCLEASE VAPC20"/>
    <property type="match status" value="1"/>
</dbReference>
<dbReference type="PANTHER" id="PTHR42188">
    <property type="entry name" value="23S RRNA-SPECIFIC ENDONUCLEASE VAPC20"/>
    <property type="match status" value="1"/>
</dbReference>
<dbReference type="Proteomes" id="UP000019140">
    <property type="component" value="Unassembled WGS sequence"/>
</dbReference>
<keyword evidence="3" id="KW-1185">Reference proteome</keyword>
<dbReference type="AlphaFoldDB" id="W4M3L6"/>
<evidence type="ECO:0000313" key="3">
    <source>
        <dbReference type="Proteomes" id="UP000019140"/>
    </source>
</evidence>
<dbReference type="Gene3D" id="3.40.50.1010">
    <property type="entry name" value="5'-nuclease"/>
    <property type="match status" value="1"/>
</dbReference>
<proteinExistence type="predicted"/>
<evidence type="ECO:0000313" key="2">
    <source>
        <dbReference type="EMBL" id="ETX04232.1"/>
    </source>
</evidence>
<organism evidence="2 3">
    <name type="scientific">Candidatus Entotheonella gemina</name>
    <dbReference type="NCBI Taxonomy" id="1429439"/>
    <lineage>
        <taxon>Bacteria</taxon>
        <taxon>Pseudomonadati</taxon>
        <taxon>Nitrospinota/Tectimicrobiota group</taxon>
        <taxon>Candidatus Tectimicrobiota</taxon>
        <taxon>Candidatus Entotheonellia</taxon>
        <taxon>Candidatus Entotheonellales</taxon>
        <taxon>Candidatus Entotheonellaceae</taxon>
        <taxon>Candidatus Entotheonella</taxon>
    </lineage>
</organism>
<sequence>MTDPDHAAAVQYLQAATRLPATLVTSNFVLSETYTLLRYRLGWVTAQRYVTELRKGSTQIFHLTRVDEERAWEILTQYEDQDFSYVDATSFALMERINISIFFAFDRHFSTFRTSSGQAFTDIQFLA</sequence>
<dbReference type="InterPro" id="IPR029060">
    <property type="entry name" value="PIN-like_dom_sf"/>
</dbReference>
<dbReference type="GO" id="GO:0016075">
    <property type="term" value="P:rRNA catabolic process"/>
    <property type="evidence" value="ECO:0007669"/>
    <property type="project" value="TreeGrafter"/>
</dbReference>